<evidence type="ECO:0000313" key="2">
    <source>
        <dbReference type="Proteomes" id="UP000494120"/>
    </source>
</evidence>
<comment type="caution">
    <text evidence="1">The sequence shown here is derived from an EMBL/GenBank/DDBJ whole genome shotgun (WGS) entry which is preliminary data.</text>
</comment>
<name>A0ABY6XS35_9BURK</name>
<dbReference type="Proteomes" id="UP000494120">
    <property type="component" value="Unassembled WGS sequence"/>
</dbReference>
<sequence length="47" mass="5577">MFHWAERNIYPLSRAELFPFEPVPNGWIKGVTYFNQPFGRHAPSQWG</sequence>
<organism evidence="1 2">
    <name type="scientific">Burkholderia aenigmatica</name>
    <dbReference type="NCBI Taxonomy" id="2015348"/>
    <lineage>
        <taxon>Bacteria</taxon>
        <taxon>Pseudomonadati</taxon>
        <taxon>Pseudomonadota</taxon>
        <taxon>Betaproteobacteria</taxon>
        <taxon>Burkholderiales</taxon>
        <taxon>Burkholderiaceae</taxon>
        <taxon>Burkholderia</taxon>
        <taxon>Burkholderia cepacia complex</taxon>
    </lineage>
</organism>
<gene>
    <name evidence="1" type="ORF">BLA17378_02011</name>
</gene>
<keyword evidence="2" id="KW-1185">Reference proteome</keyword>
<dbReference type="EMBL" id="CABVQG010000006">
    <property type="protein sequence ID" value="VWC59042.1"/>
    <property type="molecule type" value="Genomic_DNA"/>
</dbReference>
<protein>
    <submittedName>
        <fullName evidence="1">Uncharacterized protein</fullName>
    </submittedName>
</protein>
<proteinExistence type="predicted"/>
<accession>A0ABY6XS35</accession>
<evidence type="ECO:0000313" key="1">
    <source>
        <dbReference type="EMBL" id="VWC59042.1"/>
    </source>
</evidence>
<reference evidence="1 2" key="1">
    <citation type="submission" date="2019-09" db="EMBL/GenBank/DDBJ databases">
        <authorList>
            <person name="Depoorter E."/>
        </authorList>
    </citation>
    <scope>NUCLEOTIDE SEQUENCE [LARGE SCALE GENOMIC DNA]</scope>
    <source>
        <strain evidence="1 2">R-17378</strain>
    </source>
</reference>